<evidence type="ECO:0000313" key="4">
    <source>
        <dbReference type="EMBL" id="KAJ3651260.1"/>
    </source>
</evidence>
<dbReference type="InterPro" id="IPR038606">
    <property type="entry name" value="To_sf"/>
</dbReference>
<dbReference type="AlphaFoldDB" id="A0AA38MBV4"/>
<dbReference type="EMBL" id="JALNTZ010000005">
    <property type="protein sequence ID" value="KAJ3651260.1"/>
    <property type="molecule type" value="Genomic_DNA"/>
</dbReference>
<evidence type="ECO:0000256" key="3">
    <source>
        <dbReference type="ARBA" id="ARBA00060902"/>
    </source>
</evidence>
<comment type="similarity">
    <text evidence="3">Belongs to the TO family.</text>
</comment>
<evidence type="ECO:0000256" key="1">
    <source>
        <dbReference type="ARBA" id="ARBA00022729"/>
    </source>
</evidence>
<dbReference type="InterPro" id="IPR010562">
    <property type="entry name" value="Haemolymph_juvenile_hormone-bd"/>
</dbReference>
<dbReference type="PANTHER" id="PTHR11008">
    <property type="entry name" value="PROTEIN TAKEOUT-LIKE PROTEIN"/>
    <property type="match status" value="1"/>
</dbReference>
<dbReference type="PANTHER" id="PTHR11008:SF32">
    <property type="entry name" value="CIRCADIAN CLOCK-CONTROLLED PROTEIN DAYWAKE-RELATED"/>
    <property type="match status" value="1"/>
</dbReference>
<evidence type="ECO:0000313" key="5">
    <source>
        <dbReference type="Proteomes" id="UP001168821"/>
    </source>
</evidence>
<dbReference type="SMART" id="SM00700">
    <property type="entry name" value="JHBP"/>
    <property type="match status" value="1"/>
</dbReference>
<sequence>MKYVQTILCASFITISFGAKLPSGFKKCNLKQISSNMCLPQAIEGAIKQMDRPIKKLGLVSLEPLVIPSMIIDAGSQVMHGQQIFKNLKLSGFNETTCVKAEFNYKTKSLNLECVVPRFRMEFNYELHGKILTMSVYGNGTGWTVFLDNHIELNFQFGEYEKQGKNYFNIVHQQLKMRFKGIDFRLDNLFEGDEEMSDRLQNAVRENVIDYFDDVKPRYEEAFGKVFAHIFEQILEKVPVYDIFG</sequence>
<gene>
    <name evidence="4" type="ORF">Zmor_017310</name>
</gene>
<dbReference type="Pfam" id="PF06585">
    <property type="entry name" value="JHBP"/>
    <property type="match status" value="1"/>
</dbReference>
<dbReference type="GO" id="GO:0007623">
    <property type="term" value="P:circadian rhythm"/>
    <property type="evidence" value="ECO:0007669"/>
    <property type="project" value="UniProtKB-ARBA"/>
</dbReference>
<comment type="caution">
    <text evidence="4">The sequence shown here is derived from an EMBL/GenBank/DDBJ whole genome shotgun (WGS) entry which is preliminary data.</text>
</comment>
<organism evidence="4 5">
    <name type="scientific">Zophobas morio</name>
    <dbReference type="NCBI Taxonomy" id="2755281"/>
    <lineage>
        <taxon>Eukaryota</taxon>
        <taxon>Metazoa</taxon>
        <taxon>Ecdysozoa</taxon>
        <taxon>Arthropoda</taxon>
        <taxon>Hexapoda</taxon>
        <taxon>Insecta</taxon>
        <taxon>Pterygota</taxon>
        <taxon>Neoptera</taxon>
        <taxon>Endopterygota</taxon>
        <taxon>Coleoptera</taxon>
        <taxon>Polyphaga</taxon>
        <taxon>Cucujiformia</taxon>
        <taxon>Tenebrionidae</taxon>
        <taxon>Zophobas</taxon>
    </lineage>
</organism>
<dbReference type="Proteomes" id="UP001168821">
    <property type="component" value="Unassembled WGS sequence"/>
</dbReference>
<keyword evidence="1" id="KW-0732">Signal</keyword>
<dbReference type="Gene3D" id="3.15.10.30">
    <property type="entry name" value="Haemolymph juvenile hormone binding protein"/>
    <property type="match status" value="1"/>
</dbReference>
<reference evidence="4" key="1">
    <citation type="journal article" date="2023" name="G3 (Bethesda)">
        <title>Whole genome assemblies of Zophobas morio and Tenebrio molitor.</title>
        <authorList>
            <person name="Kaur S."/>
            <person name="Stinson S.A."/>
            <person name="diCenzo G.C."/>
        </authorList>
    </citation>
    <scope>NUCLEOTIDE SEQUENCE</scope>
    <source>
        <strain evidence="4">QUZm001</strain>
    </source>
</reference>
<dbReference type="FunFam" id="3.15.10.30:FF:000001">
    <property type="entry name" value="Takeout-like protein 1"/>
    <property type="match status" value="1"/>
</dbReference>
<keyword evidence="5" id="KW-1185">Reference proteome</keyword>
<dbReference type="GO" id="GO:0005615">
    <property type="term" value="C:extracellular space"/>
    <property type="evidence" value="ECO:0007669"/>
    <property type="project" value="TreeGrafter"/>
</dbReference>
<protein>
    <submittedName>
        <fullName evidence="4">Uncharacterized protein</fullName>
    </submittedName>
</protein>
<keyword evidence="2" id="KW-0090">Biological rhythms</keyword>
<name>A0AA38MBV4_9CUCU</name>
<proteinExistence type="inferred from homology"/>
<accession>A0AA38MBV4</accession>
<evidence type="ECO:0000256" key="2">
    <source>
        <dbReference type="ARBA" id="ARBA00023108"/>
    </source>
</evidence>